<accession>A0A1L9TGJ7</accession>
<protein>
    <submittedName>
        <fullName evidence="1">Uncharacterized protein</fullName>
    </submittedName>
</protein>
<dbReference type="VEuPathDB" id="FungiDB:ASPSYDRAFT_31168"/>
<name>A0A1L9TGJ7_9EURO</name>
<evidence type="ECO:0000313" key="2">
    <source>
        <dbReference type="Proteomes" id="UP000184356"/>
    </source>
</evidence>
<gene>
    <name evidence="1" type="ORF">ASPSYDRAFT_31168</name>
</gene>
<reference evidence="2" key="1">
    <citation type="journal article" date="2017" name="Genome Biol.">
        <title>Comparative genomics reveals high biological diversity and specific adaptations in the industrially and medically important fungal genus Aspergillus.</title>
        <authorList>
            <person name="de Vries R.P."/>
            <person name="Riley R."/>
            <person name="Wiebenga A."/>
            <person name="Aguilar-Osorio G."/>
            <person name="Amillis S."/>
            <person name="Uchima C.A."/>
            <person name="Anderluh G."/>
            <person name="Asadollahi M."/>
            <person name="Askin M."/>
            <person name="Barry K."/>
            <person name="Battaglia E."/>
            <person name="Bayram O."/>
            <person name="Benocci T."/>
            <person name="Braus-Stromeyer S.A."/>
            <person name="Caldana C."/>
            <person name="Canovas D."/>
            <person name="Cerqueira G.C."/>
            <person name="Chen F."/>
            <person name="Chen W."/>
            <person name="Choi C."/>
            <person name="Clum A."/>
            <person name="Dos Santos R.A."/>
            <person name="Damasio A.R."/>
            <person name="Diallinas G."/>
            <person name="Emri T."/>
            <person name="Fekete E."/>
            <person name="Flipphi M."/>
            <person name="Freyberg S."/>
            <person name="Gallo A."/>
            <person name="Gournas C."/>
            <person name="Habgood R."/>
            <person name="Hainaut M."/>
            <person name="Harispe M.L."/>
            <person name="Henrissat B."/>
            <person name="Hilden K.S."/>
            <person name="Hope R."/>
            <person name="Hossain A."/>
            <person name="Karabika E."/>
            <person name="Karaffa L."/>
            <person name="Karanyi Z."/>
            <person name="Krasevec N."/>
            <person name="Kuo A."/>
            <person name="Kusch H."/>
            <person name="LaButti K."/>
            <person name="Lagendijk E.L."/>
            <person name="Lapidus A."/>
            <person name="Levasseur A."/>
            <person name="Lindquist E."/>
            <person name="Lipzen A."/>
            <person name="Logrieco A.F."/>
            <person name="MacCabe A."/>
            <person name="Maekelae M.R."/>
            <person name="Malavazi I."/>
            <person name="Melin P."/>
            <person name="Meyer V."/>
            <person name="Mielnichuk N."/>
            <person name="Miskei M."/>
            <person name="Molnar A.P."/>
            <person name="Mule G."/>
            <person name="Ngan C.Y."/>
            <person name="Orejas M."/>
            <person name="Orosz E."/>
            <person name="Ouedraogo J.P."/>
            <person name="Overkamp K.M."/>
            <person name="Park H.-S."/>
            <person name="Perrone G."/>
            <person name="Piumi F."/>
            <person name="Punt P.J."/>
            <person name="Ram A.F."/>
            <person name="Ramon A."/>
            <person name="Rauscher S."/>
            <person name="Record E."/>
            <person name="Riano-Pachon D.M."/>
            <person name="Robert V."/>
            <person name="Roehrig J."/>
            <person name="Ruller R."/>
            <person name="Salamov A."/>
            <person name="Salih N.S."/>
            <person name="Samson R.A."/>
            <person name="Sandor E."/>
            <person name="Sanguinetti M."/>
            <person name="Schuetze T."/>
            <person name="Sepcic K."/>
            <person name="Shelest E."/>
            <person name="Sherlock G."/>
            <person name="Sophianopoulou V."/>
            <person name="Squina F.M."/>
            <person name="Sun H."/>
            <person name="Susca A."/>
            <person name="Todd R.B."/>
            <person name="Tsang A."/>
            <person name="Unkles S.E."/>
            <person name="van de Wiele N."/>
            <person name="van Rossen-Uffink D."/>
            <person name="Oliveira J.V."/>
            <person name="Vesth T.C."/>
            <person name="Visser J."/>
            <person name="Yu J.-H."/>
            <person name="Zhou M."/>
            <person name="Andersen M.R."/>
            <person name="Archer D.B."/>
            <person name="Baker S.E."/>
            <person name="Benoit I."/>
            <person name="Brakhage A.A."/>
            <person name="Braus G.H."/>
            <person name="Fischer R."/>
            <person name="Frisvad J.C."/>
            <person name="Goldman G.H."/>
            <person name="Houbraken J."/>
            <person name="Oakley B."/>
            <person name="Pocsi I."/>
            <person name="Scazzocchio C."/>
            <person name="Seiboth B."/>
            <person name="vanKuyk P.A."/>
            <person name="Wortman J."/>
            <person name="Dyer P.S."/>
            <person name="Grigoriev I.V."/>
        </authorList>
    </citation>
    <scope>NUCLEOTIDE SEQUENCE [LARGE SCALE GENOMIC DNA]</scope>
    <source>
        <strain evidence="2">CBS 593.65</strain>
    </source>
</reference>
<dbReference type="EMBL" id="KV878586">
    <property type="protein sequence ID" value="OJJ58501.1"/>
    <property type="molecule type" value="Genomic_DNA"/>
</dbReference>
<dbReference type="Proteomes" id="UP000184356">
    <property type="component" value="Unassembled WGS sequence"/>
</dbReference>
<sequence length="160" mass="18283">MHQTTWAKSRCGWIGLWGDQRTWPRPADSDQDAALQKLDHDFIPGVIDLPGICHKSMLADRALEPAETWLRRLKSVHTEVSGLQWAMLDGRNPNTQNYTDSHIGRSADAAVSVPEARIPVYFRVVSILLSHFSKPKCPWIKTQSSLLETYFQIFRLLRSK</sequence>
<keyword evidence="2" id="KW-1185">Reference proteome</keyword>
<evidence type="ECO:0000313" key="1">
    <source>
        <dbReference type="EMBL" id="OJJ58501.1"/>
    </source>
</evidence>
<dbReference type="AlphaFoldDB" id="A0A1L9TGJ7"/>
<proteinExistence type="predicted"/>
<dbReference type="RefSeq" id="XP_040702307.1">
    <property type="nucleotide sequence ID" value="XM_040844845.1"/>
</dbReference>
<organism evidence="1 2">
    <name type="scientific">Aspergillus sydowii CBS 593.65</name>
    <dbReference type="NCBI Taxonomy" id="1036612"/>
    <lineage>
        <taxon>Eukaryota</taxon>
        <taxon>Fungi</taxon>
        <taxon>Dikarya</taxon>
        <taxon>Ascomycota</taxon>
        <taxon>Pezizomycotina</taxon>
        <taxon>Eurotiomycetes</taxon>
        <taxon>Eurotiomycetidae</taxon>
        <taxon>Eurotiales</taxon>
        <taxon>Aspergillaceae</taxon>
        <taxon>Aspergillus</taxon>
        <taxon>Aspergillus subgen. Nidulantes</taxon>
    </lineage>
</organism>
<dbReference type="GeneID" id="63760918"/>